<reference evidence="3" key="1">
    <citation type="journal article" date="2019" name="Int. J. Syst. Evol. Microbiol.">
        <title>The Global Catalogue of Microorganisms (GCM) 10K type strain sequencing project: providing services to taxonomists for standard genome sequencing and annotation.</title>
        <authorList>
            <consortium name="The Broad Institute Genomics Platform"/>
            <consortium name="The Broad Institute Genome Sequencing Center for Infectious Disease"/>
            <person name="Wu L."/>
            <person name="Ma J."/>
        </authorList>
    </citation>
    <scope>NUCLEOTIDE SEQUENCE [LARGE SCALE GENOMIC DNA]</scope>
    <source>
        <strain evidence="3">KCTC 52368</strain>
    </source>
</reference>
<gene>
    <name evidence="2" type="ORF">ACFSQJ_16305</name>
</gene>
<evidence type="ECO:0000313" key="3">
    <source>
        <dbReference type="Proteomes" id="UP001597526"/>
    </source>
</evidence>
<keyword evidence="1" id="KW-1133">Transmembrane helix</keyword>
<name>A0ABW5N0B8_9FLAO</name>
<keyword evidence="1" id="KW-0472">Membrane</keyword>
<evidence type="ECO:0000313" key="2">
    <source>
        <dbReference type="EMBL" id="MFD2588501.1"/>
    </source>
</evidence>
<feature type="transmembrane region" description="Helical" evidence="1">
    <location>
        <begin position="88"/>
        <end position="107"/>
    </location>
</feature>
<dbReference type="EMBL" id="JBHULB010000079">
    <property type="protein sequence ID" value="MFD2588501.1"/>
    <property type="molecule type" value="Genomic_DNA"/>
</dbReference>
<protein>
    <submittedName>
        <fullName evidence="2">Uncharacterized protein</fullName>
    </submittedName>
</protein>
<dbReference type="Proteomes" id="UP001597526">
    <property type="component" value="Unassembled WGS sequence"/>
</dbReference>
<accession>A0ABW5N0B8</accession>
<feature type="transmembrane region" description="Helical" evidence="1">
    <location>
        <begin position="122"/>
        <end position="140"/>
    </location>
</feature>
<sequence length="144" mass="16610">MKNICESERNKLHRWGKFQLPNKYKKIGWAIIIGAFVLMIAKKFVDEPTWVKPVLRNVMILGFLMVSISKEKIEDELMASLRATSYRLALIIGVLYALIQPYVTYGIESLLDPANAKIDNGYFQVLLYILLVQIMFFHALKRSA</sequence>
<organism evidence="2 3">
    <name type="scientific">Croceitalea marina</name>
    <dbReference type="NCBI Taxonomy" id="1775166"/>
    <lineage>
        <taxon>Bacteria</taxon>
        <taxon>Pseudomonadati</taxon>
        <taxon>Bacteroidota</taxon>
        <taxon>Flavobacteriia</taxon>
        <taxon>Flavobacteriales</taxon>
        <taxon>Flavobacteriaceae</taxon>
        <taxon>Croceitalea</taxon>
    </lineage>
</organism>
<comment type="caution">
    <text evidence="2">The sequence shown here is derived from an EMBL/GenBank/DDBJ whole genome shotgun (WGS) entry which is preliminary data.</text>
</comment>
<keyword evidence="1" id="KW-0812">Transmembrane</keyword>
<keyword evidence="3" id="KW-1185">Reference proteome</keyword>
<dbReference type="RefSeq" id="WP_377768031.1">
    <property type="nucleotide sequence ID" value="NZ_JBHULB010000079.1"/>
</dbReference>
<evidence type="ECO:0000256" key="1">
    <source>
        <dbReference type="SAM" id="Phobius"/>
    </source>
</evidence>
<proteinExistence type="predicted"/>